<keyword evidence="4" id="KW-0378">Hydrolase</keyword>
<name>W0EX05_9BACT</name>
<protein>
    <submittedName>
        <fullName evidence="4">Peptide-N-glycosidase F like protein</fullName>
    </submittedName>
</protein>
<feature type="chain" id="PRO_5004788038" evidence="2">
    <location>
        <begin position="20"/>
        <end position="557"/>
    </location>
</feature>
<dbReference type="EMBL" id="CP007035">
    <property type="protein sequence ID" value="AHF15355.1"/>
    <property type="molecule type" value="Genomic_DNA"/>
</dbReference>
<dbReference type="SUPFAM" id="SSF49742">
    <property type="entry name" value="PHM/PNGase F"/>
    <property type="match status" value="1"/>
</dbReference>
<keyword evidence="4" id="KW-0326">Glycosidase</keyword>
<accession>W0EX05</accession>
<dbReference type="SMART" id="SM01290">
    <property type="entry name" value="N-glycanase_N"/>
    <property type="match status" value="1"/>
</dbReference>
<evidence type="ECO:0000256" key="2">
    <source>
        <dbReference type="SAM" id="SignalP"/>
    </source>
</evidence>
<dbReference type="STRING" id="929713.NIASO_09720"/>
<reference evidence="4 5" key="1">
    <citation type="submission" date="2013-12" db="EMBL/GenBank/DDBJ databases">
        <authorList>
            <consortium name="DOE Joint Genome Institute"/>
            <person name="Eisen J."/>
            <person name="Huntemann M."/>
            <person name="Han J."/>
            <person name="Chen A."/>
            <person name="Kyrpides N."/>
            <person name="Mavromatis K."/>
            <person name="Markowitz V."/>
            <person name="Palaniappan K."/>
            <person name="Ivanova N."/>
            <person name="Schaumberg A."/>
            <person name="Pati A."/>
            <person name="Liolios K."/>
            <person name="Nordberg H.P."/>
            <person name="Cantor M.N."/>
            <person name="Hua S.X."/>
            <person name="Woyke T."/>
        </authorList>
    </citation>
    <scope>NUCLEOTIDE SEQUENCE [LARGE SCALE GENOMIC DNA]</scope>
    <source>
        <strain evidence="5">DSM 19437</strain>
    </source>
</reference>
<proteinExistence type="predicted"/>
<dbReference type="Gene3D" id="2.60.120.230">
    <property type="match status" value="1"/>
</dbReference>
<evidence type="ECO:0000313" key="5">
    <source>
        <dbReference type="Proteomes" id="UP000003586"/>
    </source>
</evidence>
<dbReference type="Gene3D" id="2.60.120.1570">
    <property type="entry name" value="Peptide-N-glycosidase F, N-terminal domain"/>
    <property type="match status" value="1"/>
</dbReference>
<dbReference type="InterPro" id="IPR014784">
    <property type="entry name" value="Cu2_ascorb_mOase-like_C"/>
</dbReference>
<dbReference type="eggNOG" id="ENOG502Z825">
    <property type="taxonomic scope" value="Bacteria"/>
</dbReference>
<organism evidence="4 5">
    <name type="scientific">Niabella soli DSM 19437</name>
    <dbReference type="NCBI Taxonomy" id="929713"/>
    <lineage>
        <taxon>Bacteria</taxon>
        <taxon>Pseudomonadati</taxon>
        <taxon>Bacteroidota</taxon>
        <taxon>Chitinophagia</taxon>
        <taxon>Chitinophagales</taxon>
        <taxon>Chitinophagaceae</taxon>
        <taxon>Niabella</taxon>
    </lineage>
</organism>
<dbReference type="NCBIfam" id="TIGR01200">
    <property type="entry name" value="GLPGLI"/>
    <property type="match status" value="1"/>
</dbReference>
<gene>
    <name evidence="4" type="ORF">NIASO_09720</name>
</gene>
<dbReference type="Pfam" id="PF22252">
    <property type="entry name" value="PNGase_F-II_N"/>
    <property type="match status" value="1"/>
</dbReference>
<dbReference type="InterPro" id="IPR008977">
    <property type="entry name" value="PHM/PNGase_F_dom_sf"/>
</dbReference>
<dbReference type="HOGENOM" id="CLU_493279_0_0_10"/>
<dbReference type="KEGG" id="nso:NIASO_09720"/>
<dbReference type="GO" id="GO:0016798">
    <property type="term" value="F:hydrolase activity, acting on glycosyl bonds"/>
    <property type="evidence" value="ECO:0007669"/>
    <property type="project" value="UniProtKB-KW"/>
</dbReference>
<evidence type="ECO:0000256" key="1">
    <source>
        <dbReference type="ARBA" id="ARBA00023157"/>
    </source>
</evidence>
<feature type="domain" description="Peptide-N-glycosidase F N-terminal" evidence="3">
    <location>
        <begin position="209"/>
        <end position="387"/>
    </location>
</feature>
<keyword evidence="1" id="KW-1015">Disulfide bond</keyword>
<sequence length="557" mass="61952">MLKKILFMILLLQAFGANAQLNLDNNEVYKITYSSSFNGKTREHQNKTWVFAGATQTLITNEKDFTKKSPYPFEVSVADHKKNELELLAFLGAQNVISTTDTSLRNQQFEFSNETKTILGYTCKKAKAIVRSNTMELWYTDQLPVKGAPSALGQNLGLVLEMTRNGNSSITAEKIEKQKLQLPSFVKTPAHQTDLLSYRDAIWKSRFTTIPLFTHQVINFSDTTKSTGDIMRFASGTIVVKKIKMPVIDSGSSAFLDVTEQSNGDAYDRTGTVFLIPVDKKQSFLDGLKNGVNTLPIYTNGNGKKYQGVIATPDYNPLIELMRFFTPFGIKQFNQNAIKGKQWQEAAPYRQDITDFIPLLSNKEVYIGVFIGNYDKGGHKITANITVHHDGPAQLRPHIVPLFNTLNAMEMAGQEYATMFDTDKGITVQFTLANPLKNVHLRYVTTGHGGWGGGDEFVPRLNTILMDGKIVFSMIPWRQDCGTYRLYNPASGNFNNGLSSSDLSRSNWCPGTVTNPFLIELGDLAAGEHTLQVKIPQGKPEGTSFSSWNVSGVLLAD</sequence>
<feature type="signal peptide" evidence="2">
    <location>
        <begin position="1"/>
        <end position="19"/>
    </location>
</feature>
<dbReference type="Pfam" id="PF09112">
    <property type="entry name" value="N-glycanase_N"/>
    <property type="match status" value="1"/>
</dbReference>
<dbReference type="InterPro" id="IPR005901">
    <property type="entry name" value="GLPGLI"/>
</dbReference>
<dbReference type="InterPro" id="IPR015197">
    <property type="entry name" value="PngaseF_C"/>
</dbReference>
<dbReference type="Proteomes" id="UP000003586">
    <property type="component" value="Chromosome"/>
</dbReference>
<dbReference type="InterPro" id="IPR043022">
    <property type="entry name" value="PngaseF_N_sf"/>
</dbReference>
<dbReference type="InterPro" id="IPR015196">
    <property type="entry name" value="PngaseF_N"/>
</dbReference>
<dbReference type="OrthoDB" id="6281169at2"/>
<keyword evidence="2" id="KW-0732">Signal</keyword>
<evidence type="ECO:0000259" key="3">
    <source>
        <dbReference type="SMART" id="SM01290"/>
    </source>
</evidence>
<dbReference type="GO" id="GO:0016715">
    <property type="term" value="F:oxidoreductase activity, acting on paired donors, with incorporation or reduction of molecular oxygen, reduced ascorbate as one donor, and incorporation of one atom of oxygen"/>
    <property type="evidence" value="ECO:0007669"/>
    <property type="project" value="InterPro"/>
</dbReference>
<keyword evidence="5" id="KW-1185">Reference proteome</keyword>
<dbReference type="AlphaFoldDB" id="W0EX05"/>
<dbReference type="Pfam" id="PF09113">
    <property type="entry name" value="N-glycanase_C"/>
    <property type="match status" value="1"/>
</dbReference>
<evidence type="ECO:0000313" key="4">
    <source>
        <dbReference type="EMBL" id="AHF15355.1"/>
    </source>
</evidence>